<dbReference type="InterPro" id="IPR027417">
    <property type="entry name" value="P-loop_NTPase"/>
</dbReference>
<organism evidence="2 3">
    <name type="scientific">Pseudomonas fluorescens</name>
    <dbReference type="NCBI Taxonomy" id="294"/>
    <lineage>
        <taxon>Bacteria</taxon>
        <taxon>Pseudomonadati</taxon>
        <taxon>Pseudomonadota</taxon>
        <taxon>Gammaproteobacteria</taxon>
        <taxon>Pseudomonadales</taxon>
        <taxon>Pseudomonadaceae</taxon>
        <taxon>Pseudomonas</taxon>
    </lineage>
</organism>
<dbReference type="InterPro" id="IPR018310">
    <property type="entry name" value="Put_endonuclease_Z1-dom"/>
</dbReference>
<accession>A0A160A2I6</accession>
<dbReference type="Proteomes" id="UP000076083">
    <property type="component" value="Chromosome"/>
</dbReference>
<evidence type="ECO:0000259" key="1">
    <source>
        <dbReference type="Pfam" id="PF10593"/>
    </source>
</evidence>
<dbReference type="AlphaFoldDB" id="A0A160A2I6"/>
<proteinExistence type="predicted"/>
<feature type="domain" description="Putative endonuclease Z1" evidence="1">
    <location>
        <begin position="289"/>
        <end position="504"/>
    </location>
</feature>
<evidence type="ECO:0000313" key="2">
    <source>
        <dbReference type="EMBL" id="AMZ74180.1"/>
    </source>
</evidence>
<reference evidence="2 3" key="2">
    <citation type="journal article" date="2018" name="Nature">
        <title>Mutant phenotypes for thousands of bacterial genes of unknown function.</title>
        <authorList>
            <person name="Price M.N."/>
            <person name="Wetmore K.M."/>
            <person name="Waters R.J."/>
            <person name="Callaghan M."/>
            <person name="Ray J."/>
            <person name="Liu H."/>
            <person name="Kuehl J.V."/>
            <person name="Melnyk R.A."/>
            <person name="Lamson J.S."/>
            <person name="Suh Y."/>
            <person name="Carlson H.K."/>
            <person name="Esquivel Z."/>
            <person name="Sadeeshkumar H."/>
            <person name="Chakraborty R."/>
            <person name="Zane G.M."/>
            <person name="Rubin B.E."/>
            <person name="Wall J.D."/>
            <person name="Visel A."/>
            <person name="Bristow J."/>
            <person name="Blow M.J."/>
            <person name="Arkin A.P."/>
            <person name="Deutschbauer A.M."/>
        </authorList>
    </citation>
    <scope>NUCLEOTIDE SEQUENCE [LARGE SCALE GENOMIC DNA]</scope>
    <source>
        <strain evidence="2 3">FW300-N2E2</strain>
    </source>
</reference>
<protein>
    <recommendedName>
        <fullName evidence="1">Putative endonuclease Z1 domain-containing protein</fullName>
    </recommendedName>
</protein>
<sequence length="715" mass="80181">MSLYPRLRDRRGDDELLQQCVESVVDQLDTADDPNRPGMLLGKIQSGKTRAFLGVIARAFDRGYDIAIVLTKGTKTLAKQTVKRIGLDFKEFIEQDEIFLFDIMSAPDRLTNSELRRKIVIVAKKQSQNLARIEDLFNAYSSLKQRRVLLVDDEADMASVRFSKKKGSREVAQGTIASQMDALRAGLSRISFLQVTATPYALYLQPESYEQVNESQEVFYPKRPMFTEVLPIHGAYIGGDAYFGGHGPEDPRHYLFIEVDEKEHDALRSSDGRVIRSDRLWISENIKTLRLSLITFILAVAIRREQQQELDLPLLKYAMIIHNDTQRAAHSWQWDTVLKLITVFEDAAVSADERLKALFDEAYADLKRSVHANRGHLPTSRKAFKAVCELISDGEVNVQKVNSDVELESLLNQETAELQLRTKVNIFIGGSILDRGITVPNLLAFYYGRNPKRMQADTVLQHSRMYGARPIADLAVTRFYTSQGVYARLGVIHDLETALRQAFEGGAHDRGVVFIQRNAQGGVIPCSPSKVSLSDLVAIRPNVMHLPINFDTVAQSKLNVVMKKIEALIPLGCVGTKVFVKVPLVQALELIDLISKTLVSDGRSPFDWEAMKGLLEYYVSKADEKDQYVLIMAEKGRRLSKDKSGDRSGLSILGTDEFRKIALAPTRRAPAIILLKQEGTPALGWKAGPFWWPMLASPPQAKACVFATKYPVSQA</sequence>
<name>A0A160A2I6_PSEFL</name>
<gene>
    <name evidence="2" type="ORF">TK06_24815</name>
</gene>
<dbReference type="REBASE" id="144710">
    <property type="entry name" value="H.PflN2E2ORFAP"/>
</dbReference>
<dbReference type="Pfam" id="PF10593">
    <property type="entry name" value="Z1"/>
    <property type="match status" value="1"/>
</dbReference>
<dbReference type="RefSeq" id="WP_063324207.1">
    <property type="nucleotide sequence ID" value="NZ_CP015225.1"/>
</dbReference>
<dbReference type="EMBL" id="CP015225">
    <property type="protein sequence ID" value="AMZ74180.1"/>
    <property type="molecule type" value="Genomic_DNA"/>
</dbReference>
<reference evidence="3" key="1">
    <citation type="submission" date="2016-04" db="EMBL/GenBank/DDBJ databases">
        <authorList>
            <person name="Ray J."/>
            <person name="Price M."/>
            <person name="Deutschbauer A."/>
        </authorList>
    </citation>
    <scope>NUCLEOTIDE SEQUENCE [LARGE SCALE GENOMIC DNA]</scope>
    <source>
        <strain evidence="3">FW300-N2E2</strain>
    </source>
</reference>
<evidence type="ECO:0000313" key="3">
    <source>
        <dbReference type="Proteomes" id="UP000076083"/>
    </source>
</evidence>
<dbReference type="SUPFAM" id="SSF52540">
    <property type="entry name" value="P-loop containing nucleoside triphosphate hydrolases"/>
    <property type="match status" value="1"/>
</dbReference>